<keyword evidence="1" id="KW-0472">Membrane</keyword>
<keyword evidence="1" id="KW-0812">Transmembrane</keyword>
<keyword evidence="1" id="KW-1133">Transmembrane helix</keyword>
<evidence type="ECO:0008006" key="4">
    <source>
        <dbReference type="Google" id="ProtNLM"/>
    </source>
</evidence>
<evidence type="ECO:0000313" key="2">
    <source>
        <dbReference type="EMBL" id="QIA08776.1"/>
    </source>
</evidence>
<organism evidence="2 3">
    <name type="scientific">Draconibacterium halophilum</name>
    <dbReference type="NCBI Taxonomy" id="2706887"/>
    <lineage>
        <taxon>Bacteria</taxon>
        <taxon>Pseudomonadati</taxon>
        <taxon>Bacteroidota</taxon>
        <taxon>Bacteroidia</taxon>
        <taxon>Marinilabiliales</taxon>
        <taxon>Prolixibacteraceae</taxon>
        <taxon>Draconibacterium</taxon>
    </lineage>
</organism>
<reference evidence="2 3" key="1">
    <citation type="submission" date="2020-02" db="EMBL/GenBank/DDBJ databases">
        <title>Genome sequencing for Draconibacterium sp. strain M1.</title>
        <authorList>
            <person name="Park S.-J."/>
        </authorList>
    </citation>
    <scope>NUCLEOTIDE SEQUENCE [LARGE SCALE GENOMIC DNA]</scope>
    <source>
        <strain evidence="2 3">M1</strain>
    </source>
</reference>
<proteinExistence type="predicted"/>
<sequence length="114" mass="12942">MDIDLYIQKIISTYKSSIRFRVGFAVVIIATGLLIILLNALNILFFPDELKSLVSISGTLVSSVCAFPIKEIIDRRNQIKLINELSDQYNHSSGKDKKKLEDLIWKFIEKNVVG</sequence>
<feature type="transmembrane region" description="Helical" evidence="1">
    <location>
        <begin position="20"/>
        <end position="46"/>
    </location>
</feature>
<gene>
    <name evidence="2" type="ORF">G0Q07_14070</name>
</gene>
<protein>
    <recommendedName>
        <fullName evidence="4">SMODS and SLOG-associating 2TM effector domain-containing protein</fullName>
    </recommendedName>
</protein>
<name>A0A6C0RFM6_9BACT</name>
<dbReference type="KEGG" id="drc:G0Q07_14070"/>
<evidence type="ECO:0000256" key="1">
    <source>
        <dbReference type="SAM" id="Phobius"/>
    </source>
</evidence>
<dbReference type="EMBL" id="CP048409">
    <property type="protein sequence ID" value="QIA08776.1"/>
    <property type="molecule type" value="Genomic_DNA"/>
</dbReference>
<dbReference type="RefSeq" id="WP_163347191.1">
    <property type="nucleotide sequence ID" value="NZ_CP048409.1"/>
</dbReference>
<keyword evidence="3" id="KW-1185">Reference proteome</keyword>
<accession>A0A6C0RFM6</accession>
<dbReference type="AlphaFoldDB" id="A0A6C0RFM6"/>
<evidence type="ECO:0000313" key="3">
    <source>
        <dbReference type="Proteomes" id="UP000474630"/>
    </source>
</evidence>
<dbReference type="Proteomes" id="UP000474630">
    <property type="component" value="Chromosome"/>
</dbReference>